<dbReference type="EMBL" id="SNSC02000001">
    <property type="protein sequence ID" value="TID27260.1"/>
    <property type="molecule type" value="Genomic_DNA"/>
</dbReference>
<feature type="region of interest" description="Disordered" evidence="1">
    <location>
        <begin position="441"/>
        <end position="470"/>
    </location>
</feature>
<comment type="caution">
    <text evidence="2">The sequence shown here is derived from an EMBL/GenBank/DDBJ whole genome shotgun (WGS) entry which is preliminary data.</text>
</comment>
<protein>
    <submittedName>
        <fullName evidence="2">Uncharacterized protein</fullName>
    </submittedName>
</protein>
<sequence>MAATIPLSCNICPKKPKFSDVSHLLTHVASKGHLSNYYKVKVRAGSDPAARIAMDEYDQWYSEWRVENLMSERMNLKDKKRPRTRATASTRGSSAANGIKTENAPRTRTAASRLNANTRPVPQRTSSLNAFDPRLVGPDVKSEPTPTPPLHSTAIPSMMQPMHRLTHAATGSPYLIARGDSMSFGYNPALDAAAGRRDSLFEMTESTESPRSYTYPEPPAQSRFTGLPVAALSSPTLRTQSTPSRPSTPDRRDQDNSKLKGVLWPGMDIFDSATPTARRRRNQKKDASILEQLEASSLEVQPTEAIWLPDGGLKKERVITGDVASSSSPWKSSPPRSDEERAPLAELPLRKPNFGRRRGGQLGSRPFNTYADDVAEQRLSYPAKRKRPFQVYKDHDSDPEDDDEAQPRASFTRPAPMTYLTRGLGKENEHQISMKQEQNPYPARFNANPFERPSHGGDDPHQYRPTNMDEYNPQGYTSSNNLLRLADVAATSAPFQTNANMSNAYHNTPSTPYGLGYNSHFMHPSQVSGFQQQYQYQMQNQHPAVHASSHMRSISATAGPIHARSISNGMHPLGMSQHHPFGAYGYGHGHPLQSMDQPSMFSNSPEIWGFGTNGGLYEHGSRSAGGSVFDQPTPAPLSEPLNLSPVRLHDIEEAPPSNFRSTGDDEVMASHHSEDNELPIDDSLSDRPSCGQLEESEDENRTITAPGTPYA</sequence>
<feature type="region of interest" description="Disordered" evidence="1">
    <location>
        <begin position="619"/>
        <end position="711"/>
    </location>
</feature>
<feature type="compositionally biased region" description="Low complexity" evidence="1">
    <location>
        <begin position="85"/>
        <end position="96"/>
    </location>
</feature>
<feature type="region of interest" description="Disordered" evidence="1">
    <location>
        <begin position="321"/>
        <end position="416"/>
    </location>
</feature>
<proteinExistence type="predicted"/>
<feature type="compositionally biased region" description="Polar residues" evidence="1">
    <location>
        <begin position="233"/>
        <end position="247"/>
    </location>
</feature>
<reference evidence="2 3" key="1">
    <citation type="submission" date="2019-04" db="EMBL/GenBank/DDBJ databases">
        <title>High contiguity whole genome sequence and gene annotation resource for two Venturia nashicola isolates.</title>
        <authorList>
            <person name="Prokchorchik M."/>
            <person name="Won K."/>
            <person name="Lee Y."/>
            <person name="Choi E.D."/>
            <person name="Segonzac C."/>
            <person name="Sohn K.H."/>
        </authorList>
    </citation>
    <scope>NUCLEOTIDE SEQUENCE [LARGE SCALE GENOMIC DNA]</scope>
    <source>
        <strain evidence="2 3">PRI2</strain>
    </source>
</reference>
<dbReference type="STRING" id="86259.A0A4Z1PV21"/>
<feature type="region of interest" description="Disordered" evidence="1">
    <location>
        <begin position="233"/>
        <end position="285"/>
    </location>
</feature>
<dbReference type="Proteomes" id="UP000298493">
    <property type="component" value="Unassembled WGS sequence"/>
</dbReference>
<keyword evidence="3" id="KW-1185">Reference proteome</keyword>
<gene>
    <name evidence="2" type="ORF">E6O75_ATG00027</name>
</gene>
<dbReference type="AlphaFoldDB" id="A0A4Z1PV21"/>
<name>A0A4Z1PV21_9PEZI</name>
<feature type="compositionally biased region" description="Low complexity" evidence="1">
    <location>
        <begin position="325"/>
        <end position="335"/>
    </location>
</feature>
<evidence type="ECO:0000313" key="3">
    <source>
        <dbReference type="Proteomes" id="UP000298493"/>
    </source>
</evidence>
<organism evidence="2 3">
    <name type="scientific">Venturia nashicola</name>
    <dbReference type="NCBI Taxonomy" id="86259"/>
    <lineage>
        <taxon>Eukaryota</taxon>
        <taxon>Fungi</taxon>
        <taxon>Dikarya</taxon>
        <taxon>Ascomycota</taxon>
        <taxon>Pezizomycotina</taxon>
        <taxon>Dothideomycetes</taxon>
        <taxon>Pleosporomycetidae</taxon>
        <taxon>Venturiales</taxon>
        <taxon>Venturiaceae</taxon>
        <taxon>Venturia</taxon>
    </lineage>
</organism>
<feature type="compositionally biased region" description="Polar residues" evidence="1">
    <location>
        <begin position="104"/>
        <end position="129"/>
    </location>
</feature>
<evidence type="ECO:0000256" key="1">
    <source>
        <dbReference type="SAM" id="MobiDB-lite"/>
    </source>
</evidence>
<feature type="compositionally biased region" description="Basic and acidic residues" evidence="1">
    <location>
        <begin position="248"/>
        <end position="258"/>
    </location>
</feature>
<feature type="region of interest" description="Disordered" evidence="1">
    <location>
        <begin position="76"/>
        <end position="148"/>
    </location>
</feature>
<accession>A0A4Z1PV21</accession>
<feature type="compositionally biased region" description="Basic and acidic residues" evidence="1">
    <location>
        <begin position="452"/>
        <end position="462"/>
    </location>
</feature>
<evidence type="ECO:0000313" key="2">
    <source>
        <dbReference type="EMBL" id="TID27260.1"/>
    </source>
</evidence>